<keyword evidence="2" id="KW-1185">Reference proteome</keyword>
<dbReference type="Proteomes" id="UP000466442">
    <property type="component" value="Unassembled WGS sequence"/>
</dbReference>
<reference evidence="1" key="1">
    <citation type="journal article" date="2021" name="Mol. Ecol. Resour.">
        <title>Apolygus lucorum genome provides insights into omnivorousness and mesophyll feeding.</title>
        <authorList>
            <person name="Liu Y."/>
            <person name="Liu H."/>
            <person name="Wang H."/>
            <person name="Huang T."/>
            <person name="Liu B."/>
            <person name="Yang B."/>
            <person name="Yin L."/>
            <person name="Li B."/>
            <person name="Zhang Y."/>
            <person name="Zhang S."/>
            <person name="Jiang F."/>
            <person name="Zhang X."/>
            <person name="Ren Y."/>
            <person name="Wang B."/>
            <person name="Wang S."/>
            <person name="Lu Y."/>
            <person name="Wu K."/>
            <person name="Fan W."/>
            <person name="Wang G."/>
        </authorList>
    </citation>
    <scope>NUCLEOTIDE SEQUENCE</scope>
    <source>
        <strain evidence="1">12Hb</strain>
    </source>
</reference>
<accession>A0A6A4IML3</accession>
<evidence type="ECO:0000313" key="1">
    <source>
        <dbReference type="EMBL" id="KAF6201447.1"/>
    </source>
</evidence>
<dbReference type="AlphaFoldDB" id="A0A6A4IML3"/>
<comment type="caution">
    <text evidence="1">The sequence shown here is derived from an EMBL/GenBank/DDBJ whole genome shotgun (WGS) entry which is preliminary data.</text>
</comment>
<dbReference type="OrthoDB" id="8367778at2759"/>
<name>A0A6A4IML3_APOLU</name>
<dbReference type="EMBL" id="WIXP02000013">
    <property type="protein sequence ID" value="KAF6201447.1"/>
    <property type="molecule type" value="Genomic_DNA"/>
</dbReference>
<sequence length="640" mass="72188">MAQWTAMSLDAAGQIVSALLTGFTTETIRPSITMKTAHYIMKLPTLCDIARRSKWDVLMIGMVDDEIRATDEHLLEKGSFLSRSPSRISWWTGEFTVKKKAFQRMIVVECPKAAARFFQSMYHMNSFIASVAWLGLNESDLARAPETVKFPSISARATPAYLCKYTNLYTVLKDPQATQATKILSTIISLFPYTQVPKHDRVMVKDYTLPQEEDGSAELPEELLHDGSLSKDRLGLICLYFLGTAYSNPTRLANQISKRAKAVATVLGVTQPDDQVISQLITSTGWVTNDTPVIVDEFLGQNPRNGGKEWVFLCRNREGDVVYEIPIDELMDPGTVCDKYGLSKLSRELLSQGRLVYHSRHATSIRFIEPFFEAIIGSGHGDVALLEGDINNYNAVRDIILTCPFLGLRASLPERYHIKQFPCLVYGGLLYYKRSLATEEDRKLFDDYKLMEIKHHVPNVAAATTIELLVELMPTPGLMALISFIATSSIERAELILSTKRQEEVEQIYTALKQMDNPGPWAAQRIAHEDGEYKSYLLEEAQKRLREYLRSKDEEERDIATEIVGRAAQIARKESIRIWRREVNTRIDNLSAQQERLKAALTPTQNVIRNDLVASLNQIRALISAGPQGPTHPVDQDIKQ</sequence>
<organism evidence="1 2">
    <name type="scientific">Apolygus lucorum</name>
    <name type="common">Small green plant bug</name>
    <name type="synonym">Lygocoris lucorum</name>
    <dbReference type="NCBI Taxonomy" id="248454"/>
    <lineage>
        <taxon>Eukaryota</taxon>
        <taxon>Metazoa</taxon>
        <taxon>Ecdysozoa</taxon>
        <taxon>Arthropoda</taxon>
        <taxon>Hexapoda</taxon>
        <taxon>Insecta</taxon>
        <taxon>Pterygota</taxon>
        <taxon>Neoptera</taxon>
        <taxon>Paraneoptera</taxon>
        <taxon>Hemiptera</taxon>
        <taxon>Heteroptera</taxon>
        <taxon>Panheteroptera</taxon>
        <taxon>Cimicomorpha</taxon>
        <taxon>Miridae</taxon>
        <taxon>Mirini</taxon>
        <taxon>Apolygus</taxon>
    </lineage>
</organism>
<gene>
    <name evidence="1" type="ORF">GE061_005896</name>
</gene>
<evidence type="ECO:0000313" key="2">
    <source>
        <dbReference type="Proteomes" id="UP000466442"/>
    </source>
</evidence>
<proteinExistence type="predicted"/>
<protein>
    <submittedName>
        <fullName evidence="1">Uncharacterized protein</fullName>
    </submittedName>
</protein>